<dbReference type="InterPro" id="IPR027417">
    <property type="entry name" value="P-loop_NTPase"/>
</dbReference>
<accession>A0AAE4ZCR4</accession>
<dbReference type="PANTHER" id="PTHR42939:SF1">
    <property type="entry name" value="ABC TRANSPORTER ATP-BINDING PROTEIN ALBC-RELATED"/>
    <property type="match status" value="1"/>
</dbReference>
<name>A0AAE4ZCR4_9BACT</name>
<dbReference type="InterPro" id="IPR003439">
    <property type="entry name" value="ABC_transporter-like_ATP-bd"/>
</dbReference>
<evidence type="ECO:0000313" key="5">
    <source>
        <dbReference type="EMBL" id="NIR76151.1"/>
    </source>
</evidence>
<dbReference type="CDD" id="cd03230">
    <property type="entry name" value="ABC_DR_subfamily_A"/>
    <property type="match status" value="1"/>
</dbReference>
<evidence type="ECO:0000313" key="6">
    <source>
        <dbReference type="Proteomes" id="UP000702544"/>
    </source>
</evidence>
<keyword evidence="2" id="KW-0547">Nucleotide-binding</keyword>
<dbReference type="PROSITE" id="PS50893">
    <property type="entry name" value="ABC_TRANSPORTER_2"/>
    <property type="match status" value="1"/>
</dbReference>
<evidence type="ECO:0000256" key="2">
    <source>
        <dbReference type="ARBA" id="ARBA00022741"/>
    </source>
</evidence>
<organism evidence="5 6">
    <name type="scientific">Candidatus Kutchimonas denitrificans</name>
    <dbReference type="NCBI Taxonomy" id="3056748"/>
    <lineage>
        <taxon>Bacteria</taxon>
        <taxon>Pseudomonadati</taxon>
        <taxon>Gemmatimonadota</taxon>
        <taxon>Gemmatimonadia</taxon>
        <taxon>Candidatus Palauibacterales</taxon>
        <taxon>Candidatus Palauibacteraceae</taxon>
        <taxon>Candidatus Kutchimonas</taxon>
    </lineage>
</organism>
<reference evidence="5 6" key="1">
    <citation type="submission" date="2020-01" db="EMBL/GenBank/DDBJ databases">
        <title>Genomes assembled from Gulf of Kutch pelagic sediment metagenomes.</title>
        <authorList>
            <person name="Chandrashekar M."/>
            <person name="Mahajan M.S."/>
            <person name="Dave K.J."/>
            <person name="Vatsa P."/>
            <person name="Nathani N.M."/>
        </authorList>
    </citation>
    <scope>NUCLEOTIDE SEQUENCE [LARGE SCALE GENOMIC DNA]</scope>
    <source>
        <strain evidence="5">KS3-K002</strain>
    </source>
</reference>
<evidence type="ECO:0000256" key="3">
    <source>
        <dbReference type="ARBA" id="ARBA00022840"/>
    </source>
</evidence>
<gene>
    <name evidence="5" type="ORF">GWO12_13730</name>
</gene>
<dbReference type="EMBL" id="JAACAK010000113">
    <property type="protein sequence ID" value="NIR76151.1"/>
    <property type="molecule type" value="Genomic_DNA"/>
</dbReference>
<dbReference type="Proteomes" id="UP000702544">
    <property type="component" value="Unassembled WGS sequence"/>
</dbReference>
<comment type="caution">
    <text evidence="5">The sequence shown here is derived from an EMBL/GenBank/DDBJ whole genome shotgun (WGS) entry which is preliminary data.</text>
</comment>
<protein>
    <submittedName>
        <fullName evidence="5">ABC transporter ATP-binding protein</fullName>
    </submittedName>
</protein>
<keyword evidence="3 5" id="KW-0067">ATP-binding</keyword>
<dbReference type="Pfam" id="PF00005">
    <property type="entry name" value="ABC_tran"/>
    <property type="match status" value="1"/>
</dbReference>
<feature type="domain" description="ABC transporter" evidence="4">
    <location>
        <begin position="18"/>
        <end position="245"/>
    </location>
</feature>
<proteinExistence type="predicted"/>
<dbReference type="InterPro" id="IPR017871">
    <property type="entry name" value="ABC_transporter-like_CS"/>
</dbReference>
<sequence length="249" mass="26793">MNHRAQAAGSDTGRRVVVEAREVSKRYARNWALKAVDLRVEGGELVSLLGPNGSGKSTLLRVLTGVTRPTYGSVELFGAPPKTSNGKRQHLGVLPPQSYLYGELTALENLNFAAVMYGLKSHDDELVEALAHVGLEQAADRQVRTFSSGMRKRLALARATLHDPELVLLDEPYGALDVEGIGWVDAFVGELREAGKTLVIATHEIGRALALCDRAVSLRGGRVVYDGPTSSYEGAVSGATDSVRMEAKR</sequence>
<dbReference type="InterPro" id="IPR003593">
    <property type="entry name" value="AAA+_ATPase"/>
</dbReference>
<evidence type="ECO:0000256" key="1">
    <source>
        <dbReference type="ARBA" id="ARBA00022448"/>
    </source>
</evidence>
<dbReference type="GO" id="GO:0016887">
    <property type="term" value="F:ATP hydrolysis activity"/>
    <property type="evidence" value="ECO:0007669"/>
    <property type="project" value="InterPro"/>
</dbReference>
<dbReference type="InterPro" id="IPR051782">
    <property type="entry name" value="ABC_Transporter_VariousFunc"/>
</dbReference>
<dbReference type="SMART" id="SM00382">
    <property type="entry name" value="AAA"/>
    <property type="match status" value="1"/>
</dbReference>
<keyword evidence="1" id="KW-0813">Transport</keyword>
<dbReference type="Gene3D" id="3.40.50.300">
    <property type="entry name" value="P-loop containing nucleotide triphosphate hydrolases"/>
    <property type="match status" value="1"/>
</dbReference>
<evidence type="ECO:0000259" key="4">
    <source>
        <dbReference type="PROSITE" id="PS50893"/>
    </source>
</evidence>
<dbReference type="PROSITE" id="PS00211">
    <property type="entry name" value="ABC_TRANSPORTER_1"/>
    <property type="match status" value="1"/>
</dbReference>
<dbReference type="GO" id="GO:0005524">
    <property type="term" value="F:ATP binding"/>
    <property type="evidence" value="ECO:0007669"/>
    <property type="project" value="UniProtKB-KW"/>
</dbReference>
<dbReference type="AlphaFoldDB" id="A0AAE4ZCR4"/>
<dbReference type="PANTHER" id="PTHR42939">
    <property type="entry name" value="ABC TRANSPORTER ATP-BINDING PROTEIN ALBC-RELATED"/>
    <property type="match status" value="1"/>
</dbReference>
<dbReference type="SUPFAM" id="SSF52540">
    <property type="entry name" value="P-loop containing nucleoside triphosphate hydrolases"/>
    <property type="match status" value="1"/>
</dbReference>